<dbReference type="OrthoDB" id="1828825at2"/>
<evidence type="ECO:0000256" key="1">
    <source>
        <dbReference type="SAM" id="MobiDB-lite"/>
    </source>
</evidence>
<dbReference type="AlphaFoldDB" id="A0A2U2MY31"/>
<feature type="region of interest" description="Disordered" evidence="1">
    <location>
        <begin position="372"/>
        <end position="393"/>
    </location>
</feature>
<dbReference type="CDD" id="cd01830">
    <property type="entry name" value="XynE_like"/>
    <property type="match status" value="1"/>
</dbReference>
<dbReference type="InterPro" id="IPR036514">
    <property type="entry name" value="SGNH_hydro_sf"/>
</dbReference>
<sequence length="411" mass="44093">MLSVLGATGSLTAAAQPSPHLVTTWSASPQARWESDFVLPAGVPEALHNHTIRQPLRVSIGGERLRIVLSNAYGERPLPIADASVAISAGRDAILPGSARSVTFGGRRRATIPPGAPLVSDPVDLPVEPLSMLAVTLHVPEPTPINTFHWDARRTSYIAPGQQVRENHLDEARTTTTRVLLSAVLVEAPKARGAVVAVGDSITDGNGATTDANARWPDFLAERLAPRDVAVINAGISGARLLTDGMGENALARLRRDVLAPPGVTTAVVLIGINDISWPGTAFAPYSSRPTLAELTAGYTQLVERAHTHGIRVVGATLPPFKGALEGSPLDDYYSADKNRLRREINQWLRESEVFDAVVDLDRVLRDPAKPERLRPEFDSGDHLHPGDEGNRAIAETFTEQALFGEQPTTQ</sequence>
<dbReference type="PANTHER" id="PTHR43784">
    <property type="entry name" value="GDSL-LIKE LIPASE/ACYLHYDROLASE, PUTATIVE (AFU_ORTHOLOGUE AFUA_2G00820)-RELATED"/>
    <property type="match status" value="1"/>
</dbReference>
<dbReference type="PANTHER" id="PTHR43784:SF2">
    <property type="entry name" value="GDSL-LIKE LIPASE_ACYLHYDROLASE, PUTATIVE (AFU_ORTHOLOGUE AFUA_2G00820)-RELATED"/>
    <property type="match status" value="1"/>
</dbReference>
<evidence type="ECO:0000313" key="3">
    <source>
        <dbReference type="EMBL" id="PWG61856.1"/>
    </source>
</evidence>
<dbReference type="Pfam" id="PF13472">
    <property type="entry name" value="Lipase_GDSL_2"/>
    <property type="match status" value="1"/>
</dbReference>
<evidence type="ECO:0000259" key="2">
    <source>
        <dbReference type="Pfam" id="PF13472"/>
    </source>
</evidence>
<protein>
    <submittedName>
        <fullName evidence="3">Lipase</fullName>
    </submittedName>
</protein>
<dbReference type="InterPro" id="IPR013830">
    <property type="entry name" value="SGNH_hydro"/>
</dbReference>
<proteinExistence type="predicted"/>
<keyword evidence="4" id="KW-1185">Reference proteome</keyword>
<dbReference type="SUPFAM" id="SSF52266">
    <property type="entry name" value="SGNH hydrolase"/>
    <property type="match status" value="1"/>
</dbReference>
<comment type="caution">
    <text evidence="3">The sequence shown here is derived from an EMBL/GenBank/DDBJ whole genome shotgun (WGS) entry which is preliminary data.</text>
</comment>
<dbReference type="GO" id="GO:0016788">
    <property type="term" value="F:hydrolase activity, acting on ester bonds"/>
    <property type="evidence" value="ECO:0007669"/>
    <property type="project" value="UniProtKB-ARBA"/>
</dbReference>
<feature type="domain" description="SGNH hydrolase-type esterase" evidence="2">
    <location>
        <begin position="197"/>
        <end position="393"/>
    </location>
</feature>
<accession>A0A2U2MY31</accession>
<feature type="compositionally biased region" description="Basic and acidic residues" evidence="1">
    <location>
        <begin position="372"/>
        <end position="391"/>
    </location>
</feature>
<dbReference type="Proteomes" id="UP000245474">
    <property type="component" value="Unassembled WGS sequence"/>
</dbReference>
<dbReference type="InterPro" id="IPR053140">
    <property type="entry name" value="GDSL_Rv0518-like"/>
</dbReference>
<organism evidence="3 4">
    <name type="scientific">Sediminicurvatus halobius</name>
    <dbReference type="NCBI Taxonomy" id="2182432"/>
    <lineage>
        <taxon>Bacteria</taxon>
        <taxon>Pseudomonadati</taxon>
        <taxon>Pseudomonadota</taxon>
        <taxon>Gammaproteobacteria</taxon>
        <taxon>Chromatiales</taxon>
        <taxon>Ectothiorhodospiraceae</taxon>
        <taxon>Sediminicurvatus</taxon>
    </lineage>
</organism>
<name>A0A2U2MY31_9GAMM</name>
<dbReference type="Gene3D" id="3.40.50.1110">
    <property type="entry name" value="SGNH hydrolase"/>
    <property type="match status" value="1"/>
</dbReference>
<gene>
    <name evidence="3" type="ORF">DEM34_14535</name>
</gene>
<dbReference type="EMBL" id="QFFI01000026">
    <property type="protein sequence ID" value="PWG61856.1"/>
    <property type="molecule type" value="Genomic_DNA"/>
</dbReference>
<reference evidence="3 4" key="1">
    <citation type="submission" date="2018-05" db="EMBL/GenBank/DDBJ databases">
        <title>Spiribacter halobius sp. nov., a moderately halophilic bacterium isolated from marine solar saltern.</title>
        <authorList>
            <person name="Zheng W.-S."/>
            <person name="Lu D.-C."/>
            <person name="Du Z.-J."/>
        </authorList>
    </citation>
    <scope>NUCLEOTIDE SEQUENCE [LARGE SCALE GENOMIC DNA]</scope>
    <source>
        <strain evidence="3 4">E85</strain>
    </source>
</reference>
<evidence type="ECO:0000313" key="4">
    <source>
        <dbReference type="Proteomes" id="UP000245474"/>
    </source>
</evidence>